<dbReference type="GO" id="GO:0003676">
    <property type="term" value="F:nucleic acid binding"/>
    <property type="evidence" value="ECO:0007669"/>
    <property type="project" value="InterPro"/>
</dbReference>
<dbReference type="OrthoDB" id="10058156at2759"/>
<dbReference type="InterPro" id="IPR012337">
    <property type="entry name" value="RNaseH-like_sf"/>
</dbReference>
<gene>
    <name evidence="1" type="ORF">PACLA_8A008650</name>
</gene>
<dbReference type="PROSITE" id="PS50994">
    <property type="entry name" value="INTEGRASE"/>
    <property type="match status" value="1"/>
</dbReference>
<evidence type="ECO:0000313" key="1">
    <source>
        <dbReference type="EMBL" id="CAB4020603.1"/>
    </source>
</evidence>
<dbReference type="PANTHER" id="PTHR37984:SF11">
    <property type="entry name" value="INTEGRASE CATALYTIC DOMAIN-CONTAINING PROTEIN"/>
    <property type="match status" value="1"/>
</dbReference>
<dbReference type="GO" id="GO:0015074">
    <property type="term" value="P:DNA integration"/>
    <property type="evidence" value="ECO:0007669"/>
    <property type="project" value="InterPro"/>
</dbReference>
<accession>A0A7D9J2V1</accession>
<reference evidence="1" key="1">
    <citation type="submission" date="2020-04" db="EMBL/GenBank/DDBJ databases">
        <authorList>
            <person name="Alioto T."/>
            <person name="Alioto T."/>
            <person name="Gomez Garrido J."/>
        </authorList>
    </citation>
    <scope>NUCLEOTIDE SEQUENCE</scope>
    <source>
        <strain evidence="1">A484AB</strain>
    </source>
</reference>
<sequence>MLDPKEKIVKSTSTSSTIPRLDRIFSTHGLPKKIITDNGPPFTSYEIQKFMNDNKVHHRMITPLWPEGNAEAENFMKPWKKCIQADHVDHKNWRKEIINSY</sequence>
<comment type="caution">
    <text evidence="1">The sequence shown here is derived from an EMBL/GenBank/DDBJ whole genome shotgun (WGS) entry which is preliminary data.</text>
</comment>
<dbReference type="InterPro" id="IPR050951">
    <property type="entry name" value="Retrovirus_Pol_polyprotein"/>
</dbReference>
<dbReference type="Pfam" id="PF00665">
    <property type="entry name" value="rve"/>
    <property type="match status" value="1"/>
</dbReference>
<keyword evidence="2" id="KW-1185">Reference proteome</keyword>
<dbReference type="SUPFAM" id="SSF53098">
    <property type="entry name" value="Ribonuclease H-like"/>
    <property type="match status" value="1"/>
</dbReference>
<dbReference type="AlphaFoldDB" id="A0A7D9J2V1"/>
<dbReference type="InterPro" id="IPR036397">
    <property type="entry name" value="RNaseH_sf"/>
</dbReference>
<organism evidence="1 2">
    <name type="scientific">Paramuricea clavata</name>
    <name type="common">Red gorgonian</name>
    <name type="synonym">Violescent sea-whip</name>
    <dbReference type="NCBI Taxonomy" id="317549"/>
    <lineage>
        <taxon>Eukaryota</taxon>
        <taxon>Metazoa</taxon>
        <taxon>Cnidaria</taxon>
        <taxon>Anthozoa</taxon>
        <taxon>Octocorallia</taxon>
        <taxon>Malacalcyonacea</taxon>
        <taxon>Plexauridae</taxon>
        <taxon>Paramuricea</taxon>
    </lineage>
</organism>
<protein>
    <submittedName>
        <fullName evidence="1">PREDICTED: uncharacterized protein K02A2.6-like</fullName>
    </submittedName>
</protein>
<dbReference type="EMBL" id="CACRXK020011040">
    <property type="protein sequence ID" value="CAB4020603.1"/>
    <property type="molecule type" value="Genomic_DNA"/>
</dbReference>
<dbReference type="Proteomes" id="UP001152795">
    <property type="component" value="Unassembled WGS sequence"/>
</dbReference>
<dbReference type="InterPro" id="IPR001584">
    <property type="entry name" value="Integrase_cat-core"/>
</dbReference>
<dbReference type="Gene3D" id="3.30.420.10">
    <property type="entry name" value="Ribonuclease H-like superfamily/Ribonuclease H"/>
    <property type="match status" value="1"/>
</dbReference>
<dbReference type="PANTHER" id="PTHR37984">
    <property type="entry name" value="PROTEIN CBG26694"/>
    <property type="match status" value="1"/>
</dbReference>
<proteinExistence type="predicted"/>
<evidence type="ECO:0000313" key="2">
    <source>
        <dbReference type="Proteomes" id="UP001152795"/>
    </source>
</evidence>
<name>A0A7D9J2V1_PARCT</name>